<dbReference type="AlphaFoldDB" id="A0A1H1XYL2"/>
<dbReference type="Pfam" id="PF01497">
    <property type="entry name" value="Peripla_BP_2"/>
    <property type="match status" value="1"/>
</dbReference>
<evidence type="ECO:0000256" key="3">
    <source>
        <dbReference type="ARBA" id="ARBA00022448"/>
    </source>
</evidence>
<evidence type="ECO:0000313" key="10">
    <source>
        <dbReference type="Proteomes" id="UP000243207"/>
    </source>
</evidence>
<keyword evidence="5 7" id="KW-0732">Signal</keyword>
<dbReference type="Proteomes" id="UP000243207">
    <property type="component" value="Chromosome I"/>
</dbReference>
<keyword evidence="3" id="KW-0813">Transport</keyword>
<evidence type="ECO:0000259" key="8">
    <source>
        <dbReference type="PROSITE" id="PS50983"/>
    </source>
</evidence>
<dbReference type="InterPro" id="IPR051313">
    <property type="entry name" value="Bact_iron-sidero_bind"/>
</dbReference>
<dbReference type="SUPFAM" id="SSF53807">
    <property type="entry name" value="Helical backbone' metal receptor"/>
    <property type="match status" value="1"/>
</dbReference>
<evidence type="ECO:0000313" key="9">
    <source>
        <dbReference type="EMBL" id="SDT13979.1"/>
    </source>
</evidence>
<protein>
    <submittedName>
        <fullName evidence="9">Iron complex transport system substrate-binding protein</fullName>
    </submittedName>
</protein>
<organism evidence="9 10">
    <name type="scientific">Halopseudomonas xinjiangensis</name>
    <dbReference type="NCBI Taxonomy" id="487184"/>
    <lineage>
        <taxon>Bacteria</taxon>
        <taxon>Pseudomonadati</taxon>
        <taxon>Pseudomonadota</taxon>
        <taxon>Gammaproteobacteria</taxon>
        <taxon>Pseudomonadales</taxon>
        <taxon>Pseudomonadaceae</taxon>
        <taxon>Halopseudomonas</taxon>
    </lineage>
</organism>
<keyword evidence="4" id="KW-0406">Ion transport</keyword>
<dbReference type="PANTHER" id="PTHR30532:SF1">
    <property type="entry name" value="IRON(3+)-HYDROXAMATE-BINDING PROTEIN FHUD"/>
    <property type="match status" value="1"/>
</dbReference>
<comment type="subcellular location">
    <subcellularLocation>
        <location evidence="1">Cell envelope</location>
    </subcellularLocation>
</comment>
<evidence type="ECO:0000256" key="6">
    <source>
        <dbReference type="SAM" id="Coils"/>
    </source>
</evidence>
<dbReference type="PROSITE" id="PS50983">
    <property type="entry name" value="FE_B12_PBP"/>
    <property type="match status" value="1"/>
</dbReference>
<feature type="coiled-coil region" evidence="6">
    <location>
        <begin position="126"/>
        <end position="160"/>
    </location>
</feature>
<feature type="chain" id="PRO_5009265983" evidence="7">
    <location>
        <begin position="22"/>
        <end position="286"/>
    </location>
</feature>
<dbReference type="InterPro" id="IPR002491">
    <property type="entry name" value="ABC_transptr_periplasmic_BD"/>
</dbReference>
<keyword evidence="4" id="KW-0408">Iron</keyword>
<keyword evidence="4" id="KW-0410">Iron transport</keyword>
<dbReference type="STRING" id="487184.SAMN05216421_2987"/>
<gene>
    <name evidence="9" type="ORF">SAMN05216421_2987</name>
</gene>
<dbReference type="PRINTS" id="PR01715">
    <property type="entry name" value="FERRIBNDNGPP"/>
</dbReference>
<keyword evidence="6" id="KW-0175">Coiled coil</keyword>
<evidence type="ECO:0000256" key="5">
    <source>
        <dbReference type="ARBA" id="ARBA00022729"/>
    </source>
</evidence>
<keyword evidence="10" id="KW-1185">Reference proteome</keyword>
<feature type="signal peptide" evidence="7">
    <location>
        <begin position="1"/>
        <end position="21"/>
    </location>
</feature>
<sequence>MKRRAFLLGCLLIASLSVARAEPGATPRVAVIDWGLAETLLGLGVTPLAVAELDNYQRWVAVPEMPPTVHDLGLRTEPNLELLAQLRPDMILITPQFEAARSKLERIAPVISLSIYRPDGDAYANAREVTRELGRLTATADRAEALIQAVDAQLAALRVALADQSIEPLFVASFMDDRHVRVFGPQSLFHAVLIRAGLSNAWTGSDNFWGFAQAGVEKLAEPHEAGLIVLRPLPLNAERSLAASALWQNLPFVRAGRVYELPPTWQFGGLISASRFATLLAEALDG</sequence>
<dbReference type="Gene3D" id="3.40.50.1980">
    <property type="entry name" value="Nitrogenase molybdenum iron protein domain"/>
    <property type="match status" value="2"/>
</dbReference>
<dbReference type="GO" id="GO:0030288">
    <property type="term" value="C:outer membrane-bounded periplasmic space"/>
    <property type="evidence" value="ECO:0007669"/>
    <property type="project" value="TreeGrafter"/>
</dbReference>
<reference evidence="10" key="1">
    <citation type="submission" date="2016-10" db="EMBL/GenBank/DDBJ databases">
        <authorList>
            <person name="Varghese N."/>
            <person name="Submissions S."/>
        </authorList>
    </citation>
    <scope>NUCLEOTIDE SEQUENCE [LARGE SCALE GENOMIC DNA]</scope>
    <source>
        <strain evidence="10">NRRL B-51270</strain>
    </source>
</reference>
<dbReference type="EMBL" id="LT629736">
    <property type="protein sequence ID" value="SDT13979.1"/>
    <property type="molecule type" value="Genomic_DNA"/>
</dbReference>
<evidence type="ECO:0000256" key="1">
    <source>
        <dbReference type="ARBA" id="ARBA00004196"/>
    </source>
</evidence>
<dbReference type="GO" id="GO:1901678">
    <property type="term" value="P:iron coordination entity transport"/>
    <property type="evidence" value="ECO:0007669"/>
    <property type="project" value="UniProtKB-ARBA"/>
</dbReference>
<dbReference type="PANTHER" id="PTHR30532">
    <property type="entry name" value="IRON III DICITRATE-BINDING PERIPLASMIC PROTEIN"/>
    <property type="match status" value="1"/>
</dbReference>
<dbReference type="RefSeq" id="WP_231701490.1">
    <property type="nucleotide sequence ID" value="NZ_LT629736.1"/>
</dbReference>
<evidence type="ECO:0000256" key="4">
    <source>
        <dbReference type="ARBA" id="ARBA00022496"/>
    </source>
</evidence>
<accession>A0A1H1XYL2</accession>
<evidence type="ECO:0000256" key="2">
    <source>
        <dbReference type="ARBA" id="ARBA00008814"/>
    </source>
</evidence>
<comment type="similarity">
    <text evidence="2">Belongs to the bacterial solute-binding protein 8 family.</text>
</comment>
<name>A0A1H1XYL2_9GAMM</name>
<feature type="domain" description="Fe/B12 periplasmic-binding" evidence="8">
    <location>
        <begin position="28"/>
        <end position="286"/>
    </location>
</feature>
<evidence type="ECO:0000256" key="7">
    <source>
        <dbReference type="SAM" id="SignalP"/>
    </source>
</evidence>
<dbReference type="CDD" id="cd01146">
    <property type="entry name" value="FhuD"/>
    <property type="match status" value="1"/>
</dbReference>
<proteinExistence type="inferred from homology"/>